<evidence type="ECO:0000259" key="1">
    <source>
        <dbReference type="Pfam" id="PF20150"/>
    </source>
</evidence>
<gene>
    <name evidence="2" type="ORF">VFPPC_14426</name>
</gene>
<dbReference type="EMBL" id="LSBJ02000004">
    <property type="protein sequence ID" value="OAQ67072.1"/>
    <property type="molecule type" value="Genomic_DNA"/>
</dbReference>
<dbReference type="Proteomes" id="UP000078397">
    <property type="component" value="Unassembled WGS sequence"/>
</dbReference>
<dbReference type="OrthoDB" id="5090029at2759"/>
<sequence length="517" mass="59828">MKNGCDQDPTHPALSMNETPAILSRFLELPTEIRREIYRLAIEPAQVAFFNADVVARPPPAKVRVWNALAQVCRESRTEYLQVRCLRWISYSAEMTMLSWGFWYKRFETAADPVNDLLVVSANKLPRLDIPENYAKAAPEKEPGDNSAGRFPRCLSEVPIQRLLNKHALFGYTWDRERYEGFSEFPALPRVDNMLDLRRFPNLREYYSTYRICGSDWRLTGYQVQGPHVTSNLLPSENRWSMETRDETLGESMKHFNGKSIVGDNGILWKGRGELDWPQDSLFFDCAFKKGDATVEDLPHEDLTPEMGPLEDLAPEELAFEHFKNQKRKKLNEINTLYTPFIGFRGYSETPTSLGGHWAGFRYFTENRRVEFSPMSWDEVNRYGLGFPEGGPLPIAFPEMVVKIYVIRPGDTPPQLTHHFWQNVPAEEDWSEEDGEEMKKIRRIWDIVSFEFNGLGHFDWFGYWEDPGNEKYKQPLDLKKPIESDVWRAADNGRTTIDNLKLYTGAEIAEEISAGPR</sequence>
<proteinExistence type="predicted"/>
<reference evidence="2 3" key="1">
    <citation type="journal article" date="2016" name="PLoS Pathog.">
        <title>Biosynthesis of antibiotic leucinostatins in bio-control fungus Purpureocillium lilacinum and their inhibition on phytophthora revealed by genome mining.</title>
        <authorList>
            <person name="Wang G."/>
            <person name="Liu Z."/>
            <person name="Lin R."/>
            <person name="Li E."/>
            <person name="Mao Z."/>
            <person name="Ling J."/>
            <person name="Yang Y."/>
            <person name="Yin W.B."/>
            <person name="Xie B."/>
        </authorList>
    </citation>
    <scope>NUCLEOTIDE SEQUENCE [LARGE SCALE GENOMIC DNA]</scope>
    <source>
        <strain evidence="2">170</strain>
    </source>
</reference>
<dbReference type="InterPro" id="IPR045518">
    <property type="entry name" value="2EXR"/>
</dbReference>
<dbReference type="AlphaFoldDB" id="A0A179FNA8"/>
<evidence type="ECO:0000313" key="3">
    <source>
        <dbReference type="Proteomes" id="UP000078397"/>
    </source>
</evidence>
<keyword evidence="3" id="KW-1185">Reference proteome</keyword>
<evidence type="ECO:0000313" key="2">
    <source>
        <dbReference type="EMBL" id="OAQ67072.1"/>
    </source>
</evidence>
<protein>
    <recommendedName>
        <fullName evidence="1">2EXR domain-containing protein</fullName>
    </recommendedName>
</protein>
<name>A0A179FNA8_METCM</name>
<organism evidence="2 3">
    <name type="scientific">Pochonia chlamydosporia 170</name>
    <dbReference type="NCBI Taxonomy" id="1380566"/>
    <lineage>
        <taxon>Eukaryota</taxon>
        <taxon>Fungi</taxon>
        <taxon>Dikarya</taxon>
        <taxon>Ascomycota</taxon>
        <taxon>Pezizomycotina</taxon>
        <taxon>Sordariomycetes</taxon>
        <taxon>Hypocreomycetidae</taxon>
        <taxon>Hypocreales</taxon>
        <taxon>Clavicipitaceae</taxon>
        <taxon>Pochonia</taxon>
    </lineage>
</organism>
<comment type="caution">
    <text evidence="2">The sequence shown here is derived from an EMBL/GenBank/DDBJ whole genome shotgun (WGS) entry which is preliminary data.</text>
</comment>
<accession>A0A179FNA8</accession>
<dbReference type="RefSeq" id="XP_018144159.1">
    <property type="nucleotide sequence ID" value="XM_018292195.1"/>
</dbReference>
<dbReference type="Pfam" id="PF20150">
    <property type="entry name" value="2EXR"/>
    <property type="match status" value="1"/>
</dbReference>
<dbReference type="GeneID" id="28856189"/>
<feature type="domain" description="2EXR" evidence="1">
    <location>
        <begin position="25"/>
        <end position="81"/>
    </location>
</feature>
<dbReference type="KEGG" id="pchm:VFPPC_14426"/>